<feature type="transmembrane region" description="Helical" evidence="1">
    <location>
        <begin position="39"/>
        <end position="60"/>
    </location>
</feature>
<protein>
    <submittedName>
        <fullName evidence="2">Uncharacterized protein</fullName>
    </submittedName>
</protein>
<organism evidence="2 3">
    <name type="scientific">Pseudobutyrivibrio ruminis</name>
    <dbReference type="NCBI Taxonomy" id="46206"/>
    <lineage>
        <taxon>Bacteria</taxon>
        <taxon>Bacillati</taxon>
        <taxon>Bacillota</taxon>
        <taxon>Clostridia</taxon>
        <taxon>Lachnospirales</taxon>
        <taxon>Lachnospiraceae</taxon>
        <taxon>Pseudobutyrivibrio</taxon>
    </lineage>
</organism>
<comment type="caution">
    <text evidence="2">The sequence shown here is derived from an EMBL/GenBank/DDBJ whole genome shotgun (WGS) entry which is preliminary data.</text>
</comment>
<feature type="transmembrane region" description="Helical" evidence="1">
    <location>
        <begin position="66"/>
        <end position="85"/>
    </location>
</feature>
<evidence type="ECO:0000313" key="2">
    <source>
        <dbReference type="EMBL" id="PHU34657.1"/>
    </source>
</evidence>
<reference evidence="2 3" key="2">
    <citation type="submission" date="2017-10" db="EMBL/GenBank/DDBJ databases">
        <authorList>
            <person name="Banno H."/>
            <person name="Chua N.-H."/>
        </authorList>
    </citation>
    <scope>NUCLEOTIDE SEQUENCE [LARGE SCALE GENOMIC DNA]</scope>
    <source>
        <strain evidence="2 3">JK626</strain>
    </source>
</reference>
<keyword evidence="1" id="KW-0472">Membrane</keyword>
<reference evidence="2 3" key="1">
    <citation type="submission" date="2017-10" db="EMBL/GenBank/DDBJ databases">
        <title>Resolving the taxonomy of Roseburia spp., Eubacterium rectale and Agathobacter spp. through phylogenomic analysis.</title>
        <authorList>
            <person name="Sheridan P.O."/>
            <person name="Walker A.W."/>
            <person name="Duncan S.H."/>
            <person name="Scott K.P."/>
            <person name="Toole P.W.O."/>
            <person name="Luis P."/>
            <person name="Flint H.J."/>
        </authorList>
    </citation>
    <scope>NUCLEOTIDE SEQUENCE [LARGE SCALE GENOMIC DNA]</scope>
    <source>
        <strain evidence="2 3">JK626</strain>
    </source>
</reference>
<proteinExistence type="predicted"/>
<dbReference type="AlphaFoldDB" id="A0A2G3DUD6"/>
<gene>
    <name evidence="2" type="ORF">CSX01_08835</name>
</gene>
<evidence type="ECO:0000313" key="3">
    <source>
        <dbReference type="Proteomes" id="UP000225889"/>
    </source>
</evidence>
<sequence>MIISGGYPILTMEDRNNLSIYNLSHTQKTRMKRQYLKRFAKLEFALYAMLIVFIIIGITFKDSINEMAICIMSSIVAIEILSLYGKHKYKKECSSTNLFLNLKCIRKYNECEDTNILGYYKLKAEDTKTNYQTDVFVPPTIYTSIEEQDTFNLEIESCFLNSIPLVSTDTFAERLLRVIC</sequence>
<dbReference type="RefSeq" id="WP_099392118.1">
    <property type="nucleotide sequence ID" value="NZ_PDYF01000014.1"/>
</dbReference>
<dbReference type="Proteomes" id="UP000225889">
    <property type="component" value="Unassembled WGS sequence"/>
</dbReference>
<keyword evidence="1" id="KW-1133">Transmembrane helix</keyword>
<keyword evidence="1" id="KW-0812">Transmembrane</keyword>
<evidence type="ECO:0000256" key="1">
    <source>
        <dbReference type="SAM" id="Phobius"/>
    </source>
</evidence>
<accession>A0A2G3DUD6</accession>
<dbReference type="EMBL" id="PDYF01000014">
    <property type="protein sequence ID" value="PHU34657.1"/>
    <property type="molecule type" value="Genomic_DNA"/>
</dbReference>
<name>A0A2G3DUD6_9FIRM</name>